<accession>A0ABN7S0Z7</accession>
<dbReference type="Proteomes" id="UP000681526">
    <property type="component" value="Unassembled WGS sequence"/>
</dbReference>
<evidence type="ECO:0000313" key="13">
    <source>
        <dbReference type="EMBL" id="CAG5090281.1"/>
    </source>
</evidence>
<feature type="transmembrane region" description="Helical" evidence="10">
    <location>
        <begin position="201"/>
        <end position="220"/>
    </location>
</feature>
<comment type="subcellular location">
    <subcellularLocation>
        <location evidence="1">Cell membrane</location>
        <topology evidence="1">Multi-pass membrane protein</topology>
    </subcellularLocation>
    <subcellularLocation>
        <location evidence="9">Membrane</location>
        <topology evidence="9">Multi-pass membrane protein</topology>
    </subcellularLocation>
</comment>
<dbReference type="InterPro" id="IPR001708">
    <property type="entry name" value="YidC/ALB3/OXA1/COX18"/>
</dbReference>
<evidence type="ECO:0000256" key="9">
    <source>
        <dbReference type="RuleBase" id="RU003945"/>
    </source>
</evidence>
<protein>
    <submittedName>
        <fullName evidence="13">Membrane protein oxaA</fullName>
    </submittedName>
</protein>
<comment type="caution">
    <text evidence="13">The sequence shown here is derived from an EMBL/GenBank/DDBJ whole genome shotgun (WGS) entry which is preliminary data.</text>
</comment>
<dbReference type="PANTHER" id="PTHR12428:SF65">
    <property type="entry name" value="CYTOCHROME C OXIDASE ASSEMBLY PROTEIN COX18, MITOCHONDRIAL"/>
    <property type="match status" value="1"/>
</dbReference>
<dbReference type="Pfam" id="PF02096">
    <property type="entry name" value="60KD_IMP"/>
    <property type="match status" value="1"/>
</dbReference>
<organism evidence="13 14">
    <name type="scientific">Thermobacillus xylanilyticus</name>
    <dbReference type="NCBI Taxonomy" id="76633"/>
    <lineage>
        <taxon>Bacteria</taxon>
        <taxon>Bacillati</taxon>
        <taxon>Bacillota</taxon>
        <taxon>Bacilli</taxon>
        <taxon>Bacillales</taxon>
        <taxon>Paenibacillaceae</taxon>
        <taxon>Thermobacillus</taxon>
    </lineage>
</organism>
<keyword evidence="8" id="KW-0143">Chaperone</keyword>
<dbReference type="RefSeq" id="WP_213485113.1">
    <property type="nucleotide sequence ID" value="NZ_CAJRAY010000072.1"/>
</dbReference>
<evidence type="ECO:0000256" key="7">
    <source>
        <dbReference type="ARBA" id="ARBA00023136"/>
    </source>
</evidence>
<dbReference type="EMBL" id="CAJRAY010000072">
    <property type="protein sequence ID" value="CAG5090281.1"/>
    <property type="molecule type" value="Genomic_DNA"/>
</dbReference>
<proteinExistence type="inferred from homology"/>
<evidence type="ECO:0000256" key="3">
    <source>
        <dbReference type="ARBA" id="ARBA00022475"/>
    </source>
</evidence>
<keyword evidence="14" id="KW-1185">Reference proteome</keyword>
<feature type="transmembrane region" description="Helical" evidence="10">
    <location>
        <begin position="63"/>
        <end position="83"/>
    </location>
</feature>
<keyword evidence="7 10" id="KW-0472">Membrane</keyword>
<dbReference type="PROSITE" id="PS51257">
    <property type="entry name" value="PROKAR_LIPOPROTEIN"/>
    <property type="match status" value="1"/>
</dbReference>
<feature type="signal peptide" evidence="11">
    <location>
        <begin position="1"/>
        <end position="25"/>
    </location>
</feature>
<dbReference type="NCBIfam" id="TIGR03592">
    <property type="entry name" value="yidC_oxa1_cterm"/>
    <property type="match status" value="1"/>
</dbReference>
<keyword evidence="11" id="KW-0732">Signal</keyword>
<feature type="transmembrane region" description="Helical" evidence="10">
    <location>
        <begin position="128"/>
        <end position="151"/>
    </location>
</feature>
<evidence type="ECO:0000256" key="2">
    <source>
        <dbReference type="ARBA" id="ARBA00022448"/>
    </source>
</evidence>
<evidence type="ECO:0000256" key="1">
    <source>
        <dbReference type="ARBA" id="ARBA00004651"/>
    </source>
</evidence>
<evidence type="ECO:0000256" key="5">
    <source>
        <dbReference type="ARBA" id="ARBA00022927"/>
    </source>
</evidence>
<dbReference type="CDD" id="cd20070">
    <property type="entry name" value="5TM_YidC_Alb3"/>
    <property type="match status" value="1"/>
</dbReference>
<evidence type="ECO:0000256" key="6">
    <source>
        <dbReference type="ARBA" id="ARBA00022989"/>
    </source>
</evidence>
<dbReference type="PANTHER" id="PTHR12428">
    <property type="entry name" value="OXA1"/>
    <property type="match status" value="1"/>
</dbReference>
<reference evidence="13 14" key="1">
    <citation type="submission" date="2021-04" db="EMBL/GenBank/DDBJ databases">
        <authorList>
            <person name="Rakotoarivonina H."/>
        </authorList>
    </citation>
    <scope>NUCLEOTIDE SEQUENCE [LARGE SCALE GENOMIC DNA]</scope>
    <source>
        <strain evidence="13 14">XE</strain>
    </source>
</reference>
<comment type="similarity">
    <text evidence="9">Belongs to the OXA1/ALB3/YidC family.</text>
</comment>
<keyword evidence="3" id="KW-1003">Cell membrane</keyword>
<feature type="domain" description="Membrane insertase YidC/Oxa/ALB C-terminal" evidence="12">
    <location>
        <begin position="63"/>
        <end position="242"/>
    </location>
</feature>
<evidence type="ECO:0000259" key="12">
    <source>
        <dbReference type="Pfam" id="PF02096"/>
    </source>
</evidence>
<dbReference type="InterPro" id="IPR028055">
    <property type="entry name" value="YidC/Oxa/ALB_C"/>
</dbReference>
<gene>
    <name evidence="13" type="primary">txxe 1956-oxaA1</name>
    <name evidence="13" type="ORF">TXXE_13945</name>
</gene>
<feature type="chain" id="PRO_5046137431" evidence="11">
    <location>
        <begin position="26"/>
        <end position="258"/>
    </location>
</feature>
<sequence length="258" mass="29539">MSRSRKWLILPAVSAILLLAGCAPVDHTTSTEDLLEGNFWERNVVYWFAVMLDTFADWFQGNYVLSVLILTIIVRTLILPLTLKQYRSSKAMQALQPELMKIREKYKNDPQKVNEETMKLFMQHQVNPMAGCLPLLIQMPIFIALYNAIYWNPDIREYSFLGIQLGLPPQQQGVIAWALPVIAAITTFVQSKMMPQQPNGPMQAILMIFPVMIFVMALSFPAALPLYWIFSNLYTIVQNYFLYVRSSDKGKPKEAPAK</sequence>
<keyword evidence="5" id="KW-0653">Protein transport</keyword>
<dbReference type="PRINTS" id="PR00701">
    <property type="entry name" value="60KDINNERMP"/>
</dbReference>
<keyword evidence="4 9" id="KW-0812">Transmembrane</keyword>
<evidence type="ECO:0000313" key="14">
    <source>
        <dbReference type="Proteomes" id="UP000681526"/>
    </source>
</evidence>
<keyword evidence="2" id="KW-0813">Transport</keyword>
<dbReference type="InterPro" id="IPR047196">
    <property type="entry name" value="YidC_ALB_C"/>
</dbReference>
<evidence type="ECO:0000256" key="11">
    <source>
        <dbReference type="SAM" id="SignalP"/>
    </source>
</evidence>
<name>A0ABN7S0Z7_THEXY</name>
<evidence type="ECO:0000256" key="4">
    <source>
        <dbReference type="ARBA" id="ARBA00022692"/>
    </source>
</evidence>
<keyword evidence="6 10" id="KW-1133">Transmembrane helix</keyword>
<evidence type="ECO:0000256" key="8">
    <source>
        <dbReference type="ARBA" id="ARBA00023186"/>
    </source>
</evidence>
<evidence type="ECO:0000256" key="10">
    <source>
        <dbReference type="SAM" id="Phobius"/>
    </source>
</evidence>